<protein>
    <submittedName>
        <fullName evidence="4">Glyoxylase or a related metal-dependent hydrolase, beta-lactamase superfamily II</fullName>
    </submittedName>
    <submittedName>
        <fullName evidence="5">Glyoxylase, beta-lactamase superfamily II</fullName>
    </submittedName>
</protein>
<dbReference type="InterPro" id="IPR001279">
    <property type="entry name" value="Metallo-B-lactamas"/>
</dbReference>
<evidence type="ECO:0000313" key="4">
    <source>
        <dbReference type="EMBL" id="KRT54682.1"/>
    </source>
</evidence>
<feature type="chain" id="PRO_5010050031" evidence="2">
    <location>
        <begin position="20"/>
        <end position="316"/>
    </location>
</feature>
<dbReference type="SUPFAM" id="SSF56281">
    <property type="entry name" value="Metallo-hydrolase/oxidoreductase"/>
    <property type="match status" value="1"/>
</dbReference>
<dbReference type="EMBL" id="LDXT01000089">
    <property type="protein sequence ID" value="KRT54682.1"/>
    <property type="molecule type" value="Genomic_DNA"/>
</dbReference>
<sequence length="316" mass="34685">MRQMLRLLLAFFVVGPVLAEGRGPAVRDYPAVKVADGAYVIHGPLGHPSVENQGFMNNPGFIVGKDGVVVIDPGSGVQSGEMVMRQIRKVTDLPVVALIDTHVHGDHWLANHAFHQINPKIPTYGHPKMIEKVEQGEGDSWIALLKRLTEGATDGTGIYAPNLAVRHGDEVELAGIKFQFLYGEKAHSDTDLMVFIPEKSLMFLGDNVMNNRFGRMDNGTFKGNIAAIEMAMASGATVFVPGHGPTGNIAVPQAFQRYLSILREEVAKYLDEGLSDFEMKPKVVEALAEFKDWVDFNAEVGRHISVAYLEVEAEMF</sequence>
<evidence type="ECO:0000313" key="7">
    <source>
        <dbReference type="Proteomes" id="UP000051634"/>
    </source>
</evidence>
<reference evidence="6 7" key="1">
    <citation type="submission" date="2015-11" db="EMBL/GenBank/DDBJ databases">
        <title>The genome of Candidatus Endoriftia persephone in Ridgeia piscesae and population structure of the North Eastern Pacific vestimentiferan symbionts.</title>
        <authorList>
            <person name="Perez M."/>
            <person name="Juniper K.S."/>
        </authorList>
    </citation>
    <scope>NUCLEOTIDE SEQUENCE [LARGE SCALE GENOMIC DNA]</scope>
    <source>
        <strain evidence="5">Ind10</strain>
        <strain evidence="4">Ind11</strain>
    </source>
</reference>
<dbReference type="PANTHER" id="PTHR42951">
    <property type="entry name" value="METALLO-BETA-LACTAMASE DOMAIN-CONTAINING"/>
    <property type="match status" value="1"/>
</dbReference>
<keyword evidence="7" id="KW-1185">Reference proteome</keyword>
<proteinExistence type="inferred from homology"/>
<dbReference type="GO" id="GO:0017001">
    <property type="term" value="P:antibiotic catabolic process"/>
    <property type="evidence" value="ECO:0007669"/>
    <property type="project" value="UniProtKB-ARBA"/>
</dbReference>
<keyword evidence="4" id="KW-0378">Hydrolase</keyword>
<gene>
    <name evidence="4" type="ORF">Ga0074115_10894</name>
    <name evidence="5" type="ORF">Ga0076813_15039</name>
</gene>
<feature type="domain" description="Metallo-beta-lactamase" evidence="3">
    <location>
        <begin position="56"/>
        <end position="243"/>
    </location>
</feature>
<evidence type="ECO:0000313" key="6">
    <source>
        <dbReference type="Proteomes" id="UP000051276"/>
    </source>
</evidence>
<evidence type="ECO:0000256" key="1">
    <source>
        <dbReference type="ARBA" id="ARBA00005250"/>
    </source>
</evidence>
<dbReference type="PATRIC" id="fig|54398.3.peg.1422"/>
<comment type="caution">
    <text evidence="4">The sequence shown here is derived from an EMBL/GenBank/DDBJ whole genome shotgun (WGS) entry which is preliminary data.</text>
</comment>
<dbReference type="OrthoDB" id="9769598at2"/>
<name>A0A0T5YVX0_9GAMM</name>
<dbReference type="AlphaFoldDB" id="A0A0T5YVX0"/>
<dbReference type="Pfam" id="PF00753">
    <property type="entry name" value="Lactamase_B"/>
    <property type="match status" value="1"/>
</dbReference>
<evidence type="ECO:0000256" key="2">
    <source>
        <dbReference type="SAM" id="SignalP"/>
    </source>
</evidence>
<keyword evidence="2" id="KW-0732">Signal</keyword>
<dbReference type="Proteomes" id="UP000051634">
    <property type="component" value="Unassembled WGS sequence"/>
</dbReference>
<dbReference type="STRING" id="54398.Ga0074115_10894"/>
<dbReference type="InterPro" id="IPR050855">
    <property type="entry name" value="NDM-1-like"/>
</dbReference>
<feature type="signal peptide" evidence="2">
    <location>
        <begin position="1"/>
        <end position="19"/>
    </location>
</feature>
<dbReference type="Proteomes" id="UP000051276">
    <property type="component" value="Unassembled WGS sequence"/>
</dbReference>
<dbReference type="PANTHER" id="PTHR42951:SF4">
    <property type="entry name" value="ACYL-COENZYME A THIOESTERASE MBLAC2"/>
    <property type="match status" value="1"/>
</dbReference>
<dbReference type="InterPro" id="IPR036866">
    <property type="entry name" value="RibonucZ/Hydroxyglut_hydro"/>
</dbReference>
<evidence type="ECO:0000259" key="3">
    <source>
        <dbReference type="SMART" id="SM00849"/>
    </source>
</evidence>
<organism evidence="4 7">
    <name type="scientific">endosymbiont of Ridgeia piscesae</name>
    <dbReference type="NCBI Taxonomy" id="54398"/>
    <lineage>
        <taxon>Bacteria</taxon>
        <taxon>Pseudomonadati</taxon>
        <taxon>Pseudomonadota</taxon>
        <taxon>Gammaproteobacteria</taxon>
        <taxon>sulfur-oxidizing symbionts</taxon>
    </lineage>
</organism>
<evidence type="ECO:0000313" key="5">
    <source>
        <dbReference type="EMBL" id="KRT59230.1"/>
    </source>
</evidence>
<dbReference type="Gene3D" id="3.60.15.10">
    <property type="entry name" value="Ribonuclease Z/Hydroxyacylglutathione hydrolase-like"/>
    <property type="match status" value="1"/>
</dbReference>
<dbReference type="CDD" id="cd16282">
    <property type="entry name" value="metallo-hydrolase-like_MBL-fold"/>
    <property type="match status" value="1"/>
</dbReference>
<accession>A0A0T5YVX0</accession>
<dbReference type="EMBL" id="LMXI01000191">
    <property type="protein sequence ID" value="KRT59230.1"/>
    <property type="molecule type" value="Genomic_DNA"/>
</dbReference>
<dbReference type="RefSeq" id="WP_060528353.1">
    <property type="nucleotide sequence ID" value="NZ_KQ556896.1"/>
</dbReference>
<comment type="similarity">
    <text evidence="1">Belongs to the metallo-beta-lactamase superfamily. Class-B beta-lactamase family.</text>
</comment>
<dbReference type="GO" id="GO:0016787">
    <property type="term" value="F:hydrolase activity"/>
    <property type="evidence" value="ECO:0007669"/>
    <property type="project" value="UniProtKB-KW"/>
</dbReference>
<dbReference type="SMART" id="SM00849">
    <property type="entry name" value="Lactamase_B"/>
    <property type="match status" value="1"/>
</dbReference>